<keyword evidence="3" id="KW-0804">Transcription</keyword>
<evidence type="ECO:0000256" key="3">
    <source>
        <dbReference type="ARBA" id="ARBA00023163"/>
    </source>
</evidence>
<dbReference type="PANTHER" id="PTHR30146:SF138">
    <property type="entry name" value="TRANSCRIPTIONAL REGULATORY PROTEIN"/>
    <property type="match status" value="1"/>
</dbReference>
<keyword evidence="1" id="KW-0805">Transcription regulation</keyword>
<dbReference type="Gene3D" id="1.10.260.40">
    <property type="entry name" value="lambda repressor-like DNA-binding domains"/>
    <property type="match status" value="1"/>
</dbReference>
<evidence type="ECO:0000313" key="6">
    <source>
        <dbReference type="EMBL" id="MST96741.1"/>
    </source>
</evidence>
<dbReference type="PANTHER" id="PTHR30146">
    <property type="entry name" value="LACI-RELATED TRANSCRIPTIONAL REPRESSOR"/>
    <property type="match status" value="1"/>
</dbReference>
<comment type="caution">
    <text evidence="6">The sequence shown here is derived from an EMBL/GenBank/DDBJ whole genome shotgun (WGS) entry which is preliminary data.</text>
</comment>
<organism evidence="6 7">
    <name type="scientific">Victivallis lenta</name>
    <dbReference type="NCBI Taxonomy" id="2606640"/>
    <lineage>
        <taxon>Bacteria</taxon>
        <taxon>Pseudomonadati</taxon>
        <taxon>Lentisphaerota</taxon>
        <taxon>Lentisphaeria</taxon>
        <taxon>Victivallales</taxon>
        <taxon>Victivallaceae</taxon>
        <taxon>Victivallis</taxon>
    </lineage>
</organism>
<dbReference type="SUPFAM" id="SSF47413">
    <property type="entry name" value="lambda repressor-like DNA-binding domains"/>
    <property type="match status" value="1"/>
</dbReference>
<evidence type="ECO:0000256" key="1">
    <source>
        <dbReference type="ARBA" id="ARBA00023015"/>
    </source>
</evidence>
<dbReference type="PROSITE" id="PS50932">
    <property type="entry name" value="HTH_LACI_2"/>
    <property type="match status" value="1"/>
</dbReference>
<dbReference type="InterPro" id="IPR000843">
    <property type="entry name" value="HTH_LacI"/>
</dbReference>
<evidence type="ECO:0000313" key="7">
    <source>
        <dbReference type="Proteomes" id="UP000435649"/>
    </source>
</evidence>
<dbReference type="SMART" id="SM00354">
    <property type="entry name" value="HTH_LACI"/>
    <property type="match status" value="1"/>
</dbReference>
<protein>
    <submittedName>
        <fullName evidence="6">LacI family transcriptional regulator</fullName>
    </submittedName>
</protein>
<feature type="domain" description="HTH lacI-type" evidence="5">
    <location>
        <begin position="122"/>
        <end position="179"/>
    </location>
</feature>
<keyword evidence="7" id="KW-1185">Reference proteome</keyword>
<dbReference type="CDD" id="cd01392">
    <property type="entry name" value="HTH_LacI"/>
    <property type="match status" value="1"/>
</dbReference>
<evidence type="ECO:0000256" key="2">
    <source>
        <dbReference type="ARBA" id="ARBA00023125"/>
    </source>
</evidence>
<dbReference type="SUPFAM" id="SSF53822">
    <property type="entry name" value="Periplasmic binding protein-like I"/>
    <property type="match status" value="1"/>
</dbReference>
<evidence type="ECO:0000256" key="4">
    <source>
        <dbReference type="SAM" id="MobiDB-lite"/>
    </source>
</evidence>
<reference evidence="6 7" key="1">
    <citation type="submission" date="2019-08" db="EMBL/GenBank/DDBJ databases">
        <title>In-depth cultivation of the pig gut microbiome towards novel bacterial diversity and tailored functional studies.</title>
        <authorList>
            <person name="Wylensek D."/>
            <person name="Hitch T.C.A."/>
            <person name="Clavel T."/>
        </authorList>
    </citation>
    <scope>NUCLEOTIDE SEQUENCE [LARGE SCALE GENOMIC DNA]</scope>
    <source>
        <strain evidence="6 7">BBE-744-WT-12</strain>
    </source>
</reference>
<dbReference type="GO" id="GO:0000976">
    <property type="term" value="F:transcription cis-regulatory region binding"/>
    <property type="evidence" value="ECO:0007669"/>
    <property type="project" value="TreeGrafter"/>
</dbReference>
<dbReference type="EMBL" id="VUNS01000005">
    <property type="protein sequence ID" value="MST96741.1"/>
    <property type="molecule type" value="Genomic_DNA"/>
</dbReference>
<name>A0A844G261_9BACT</name>
<dbReference type="GO" id="GO:0003700">
    <property type="term" value="F:DNA-binding transcription factor activity"/>
    <property type="evidence" value="ECO:0007669"/>
    <property type="project" value="TreeGrafter"/>
</dbReference>
<keyword evidence="2" id="KW-0238">DNA-binding</keyword>
<dbReference type="Proteomes" id="UP000435649">
    <property type="component" value="Unassembled WGS sequence"/>
</dbReference>
<proteinExistence type="predicted"/>
<dbReference type="InterPro" id="IPR010982">
    <property type="entry name" value="Lambda_DNA-bd_dom_sf"/>
</dbReference>
<dbReference type="Gene3D" id="3.40.50.2300">
    <property type="match status" value="2"/>
</dbReference>
<accession>A0A844G261</accession>
<dbReference type="InterPro" id="IPR028082">
    <property type="entry name" value="Peripla_BP_I"/>
</dbReference>
<feature type="region of interest" description="Disordered" evidence="4">
    <location>
        <begin position="77"/>
        <end position="116"/>
    </location>
</feature>
<evidence type="ECO:0000259" key="5">
    <source>
        <dbReference type="PROSITE" id="PS50932"/>
    </source>
</evidence>
<sequence>MIRPLPGNCSAGSVPSATDAEEIGKAPVEAGNSAEKILLFSCFMPENSFIATNKFVNAIETGILYGNDRTIIRSFRNNARTAPNQKDRHPRRAGPGSGKSVMPRFPPGHPEPVRNAKGGTTMNIREFAAHCKLSIASVSRALNNPPETAQMSRKTYDYVHAEARELGYRPNYHARAFHTHRSGCVGIIGGSSMKYIGIALLEGIADVLDGRGIATYLASTRDEIEREAGAFDRMFYRNVDAIIHMPTLQEGEYRTDRLAGLLKNNPGHPPILSILGGAEIPGTFRLRMKDAEAGREAALRQLKLGCRRFGVIGTLRRSPAENDGIRAYRNTLLENGVSPLNIREISIRHNFPDSRQEELRDIDGAWIVYYLLVPTCFQVLRRVCDPKKLHIDTVSTLENRELLLWLQLDADCALSIRDHFASLNIFQYSVYRIGVQTGETVVKLINAPALKPYTQELEWNQFLPGITGPETAAPDSPE</sequence>
<gene>
    <name evidence="6" type="ORF">FYJ85_06745</name>
</gene>
<dbReference type="AlphaFoldDB" id="A0A844G261"/>